<dbReference type="AlphaFoldDB" id="A0A0E3V6Q6"/>
<evidence type="ECO:0000259" key="7">
    <source>
        <dbReference type="Pfam" id="PF10035"/>
    </source>
</evidence>
<evidence type="ECO:0000313" key="9">
    <source>
        <dbReference type="Proteomes" id="UP000033054"/>
    </source>
</evidence>
<dbReference type="Proteomes" id="UP000033054">
    <property type="component" value="Chromosome"/>
</dbReference>
<dbReference type="PIRSF" id="PIRSF006483">
    <property type="entry name" value="Membrane_protein_YitT"/>
    <property type="match status" value="1"/>
</dbReference>
<accession>A0A0E3V6Q6</accession>
<evidence type="ECO:0000256" key="5">
    <source>
        <dbReference type="ARBA" id="ARBA00023136"/>
    </source>
</evidence>
<dbReference type="InterPro" id="IPR015867">
    <property type="entry name" value="N-reg_PII/ATP_PRibTrfase_C"/>
</dbReference>
<protein>
    <submittedName>
        <fullName evidence="8">Membrane protein</fullName>
    </submittedName>
</protein>
<evidence type="ECO:0000256" key="4">
    <source>
        <dbReference type="ARBA" id="ARBA00022989"/>
    </source>
</evidence>
<evidence type="ECO:0000256" key="2">
    <source>
        <dbReference type="ARBA" id="ARBA00022475"/>
    </source>
</evidence>
<dbReference type="Gene3D" id="3.30.70.120">
    <property type="match status" value="1"/>
</dbReference>
<dbReference type="PANTHER" id="PTHR33545">
    <property type="entry name" value="UPF0750 MEMBRANE PROTEIN YITT-RELATED"/>
    <property type="match status" value="1"/>
</dbReference>
<feature type="transmembrane region" description="Helical" evidence="6">
    <location>
        <begin position="107"/>
        <end position="126"/>
    </location>
</feature>
<name>A0A0E3V6Q6_9BACT</name>
<comment type="subcellular location">
    <subcellularLocation>
        <location evidence="1">Cell membrane</location>
        <topology evidence="1">Multi-pass membrane protein</topology>
    </subcellularLocation>
</comment>
<keyword evidence="9" id="KW-1185">Reference proteome</keyword>
<organism evidence="8 9">
    <name type="scientific">Spirosoma radiotolerans</name>
    <dbReference type="NCBI Taxonomy" id="1379870"/>
    <lineage>
        <taxon>Bacteria</taxon>
        <taxon>Pseudomonadati</taxon>
        <taxon>Bacteroidota</taxon>
        <taxon>Cytophagia</taxon>
        <taxon>Cytophagales</taxon>
        <taxon>Cytophagaceae</taxon>
        <taxon>Spirosoma</taxon>
    </lineage>
</organism>
<evidence type="ECO:0000256" key="1">
    <source>
        <dbReference type="ARBA" id="ARBA00004651"/>
    </source>
</evidence>
<dbReference type="Pfam" id="PF10035">
    <property type="entry name" value="DUF2179"/>
    <property type="match status" value="1"/>
</dbReference>
<dbReference type="Pfam" id="PF02588">
    <property type="entry name" value="YitT_membrane"/>
    <property type="match status" value="1"/>
</dbReference>
<keyword evidence="3 6" id="KW-0812">Transmembrane</keyword>
<feature type="transmembrane region" description="Helical" evidence="6">
    <location>
        <begin position="154"/>
        <end position="177"/>
    </location>
</feature>
<dbReference type="InterPro" id="IPR003740">
    <property type="entry name" value="YitT"/>
</dbReference>
<keyword evidence="5 6" id="KW-0472">Membrane</keyword>
<dbReference type="GO" id="GO:0005886">
    <property type="term" value="C:plasma membrane"/>
    <property type="evidence" value="ECO:0007669"/>
    <property type="project" value="UniProtKB-SubCell"/>
</dbReference>
<dbReference type="HOGENOM" id="CLU_063199_1_0_10"/>
<dbReference type="STRING" id="1379870.SD10_10215"/>
<dbReference type="InterPro" id="IPR019264">
    <property type="entry name" value="DUF2179"/>
</dbReference>
<evidence type="ECO:0000313" key="8">
    <source>
        <dbReference type="EMBL" id="AKD55227.1"/>
    </source>
</evidence>
<feature type="transmembrane region" description="Helical" evidence="6">
    <location>
        <begin position="80"/>
        <end position="101"/>
    </location>
</feature>
<dbReference type="PATRIC" id="fig|1379870.5.peg.2222"/>
<feature type="domain" description="DUF2179" evidence="7">
    <location>
        <begin position="222"/>
        <end position="280"/>
    </location>
</feature>
<reference evidence="8 9" key="1">
    <citation type="journal article" date="2014" name="Curr. Microbiol.">
        <title>Spirosoma radiotolerans sp. nov., a gamma-radiation-resistant bacterium isolated from gamma ray-irradiated soil.</title>
        <authorList>
            <person name="Lee J.J."/>
            <person name="Srinivasan S."/>
            <person name="Lim S."/>
            <person name="Joe M."/>
            <person name="Im S."/>
            <person name="Bae S.I."/>
            <person name="Park K.R."/>
            <person name="Han J.H."/>
            <person name="Park S.H."/>
            <person name="Joo B.M."/>
            <person name="Park S.J."/>
            <person name="Kim M.K."/>
        </authorList>
    </citation>
    <scope>NUCLEOTIDE SEQUENCE [LARGE SCALE GENOMIC DNA]</scope>
    <source>
        <strain evidence="8 9">DG5A</strain>
    </source>
</reference>
<evidence type="ECO:0000256" key="3">
    <source>
        <dbReference type="ARBA" id="ARBA00022692"/>
    </source>
</evidence>
<evidence type="ECO:0000256" key="6">
    <source>
        <dbReference type="SAM" id="Phobius"/>
    </source>
</evidence>
<feature type="transmembrane region" description="Helical" evidence="6">
    <location>
        <begin position="15"/>
        <end position="38"/>
    </location>
</feature>
<gene>
    <name evidence="8" type="ORF">SD10_10215</name>
</gene>
<dbReference type="InterPro" id="IPR051461">
    <property type="entry name" value="UPF0750_membrane"/>
</dbReference>
<dbReference type="OrthoDB" id="265478at2"/>
<dbReference type="CDD" id="cd16380">
    <property type="entry name" value="YitT_C"/>
    <property type="match status" value="1"/>
</dbReference>
<feature type="transmembrane region" description="Helical" evidence="6">
    <location>
        <begin position="44"/>
        <end position="68"/>
    </location>
</feature>
<dbReference type="RefSeq" id="WP_046573716.1">
    <property type="nucleotide sequence ID" value="NZ_CP010429.1"/>
</dbReference>
<dbReference type="PANTHER" id="PTHR33545:SF3">
    <property type="entry name" value="UPF0750 MEMBRANE PROTEIN YQFU"/>
    <property type="match status" value="1"/>
</dbReference>
<proteinExistence type="predicted"/>
<dbReference type="EMBL" id="CP010429">
    <property type="protein sequence ID" value="AKD55227.1"/>
    <property type="molecule type" value="Genomic_DNA"/>
</dbReference>
<dbReference type="KEGG" id="srd:SD10_10215"/>
<sequence length="289" mass="30973">MFRNSPTYRLIKDTVFIVAGVLSAGMGIKGFLLSSHFIDGGVTGVSMLLASLVNVPLPIWLLVINLPFIGLGYRQFGRQFALKSTLAITGLSISLAVIPYPDVTPDLLLTAVFGGFFIGAGIGLAMRGGAVLDGTEIAALLISRSSPILKVSDVILILNVLIFGAAAFFLGINPALYSMITYFAASKTVDFVIHGIEEYTAVLIISKQNALIREHIIEQGWGITILKGEGGYGKHGSHQDLDSVLYTVVTRLEISRLRGMVTEVDPKAFIIQHSVDDVSGGKVKSLPMH</sequence>
<keyword evidence="4 6" id="KW-1133">Transmembrane helix</keyword>
<keyword evidence="2" id="KW-1003">Cell membrane</keyword>